<dbReference type="GO" id="GO:0005525">
    <property type="term" value="F:GTP binding"/>
    <property type="evidence" value="ECO:0007669"/>
    <property type="project" value="UniProtKB-UniRule"/>
</dbReference>
<dbReference type="PANTHER" id="PTHR30448:SF0">
    <property type="entry name" value="RNASE ADAPTER PROTEIN RAPZ"/>
    <property type="match status" value="1"/>
</dbReference>
<dbReference type="NCBIfam" id="NF003828">
    <property type="entry name" value="PRK05416.1"/>
    <property type="match status" value="1"/>
</dbReference>
<reference evidence="7" key="2">
    <citation type="submission" date="2020-09" db="EMBL/GenBank/DDBJ databases">
        <authorList>
            <person name="Sun Q."/>
            <person name="Kim S."/>
        </authorList>
    </citation>
    <scope>NUCLEOTIDE SEQUENCE</scope>
    <source>
        <strain evidence="7">KCTC 12711</strain>
    </source>
</reference>
<dbReference type="GO" id="GO:0005524">
    <property type="term" value="F:ATP binding"/>
    <property type="evidence" value="ECO:0007669"/>
    <property type="project" value="UniProtKB-UniRule"/>
</dbReference>
<keyword evidence="8" id="KW-1185">Reference proteome</keyword>
<dbReference type="InterPro" id="IPR027417">
    <property type="entry name" value="P-loop_NTPase"/>
</dbReference>
<evidence type="ECO:0000259" key="6">
    <source>
        <dbReference type="Pfam" id="PF22740"/>
    </source>
</evidence>
<reference evidence="7" key="1">
    <citation type="journal article" date="2014" name="Int. J. Syst. Evol. Microbiol.">
        <title>Complete genome sequence of Corynebacterium casei LMG S-19264T (=DSM 44701T), isolated from a smear-ripened cheese.</title>
        <authorList>
            <consortium name="US DOE Joint Genome Institute (JGI-PGF)"/>
            <person name="Walter F."/>
            <person name="Albersmeier A."/>
            <person name="Kalinowski J."/>
            <person name="Ruckert C."/>
        </authorList>
    </citation>
    <scope>NUCLEOTIDE SEQUENCE</scope>
    <source>
        <strain evidence="7">KCTC 12711</strain>
    </source>
</reference>
<dbReference type="Pfam" id="PF03668">
    <property type="entry name" value="RapZ-like_N"/>
    <property type="match status" value="1"/>
</dbReference>
<dbReference type="SUPFAM" id="SSF52540">
    <property type="entry name" value="P-loop containing nucleoside triphosphate hydrolases"/>
    <property type="match status" value="1"/>
</dbReference>
<dbReference type="InterPro" id="IPR053930">
    <property type="entry name" value="RapZ-like_N"/>
</dbReference>
<feature type="domain" description="RapZ-like N-terminal" evidence="5">
    <location>
        <begin position="7"/>
        <end position="156"/>
    </location>
</feature>
<evidence type="ECO:0000313" key="7">
    <source>
        <dbReference type="EMBL" id="GHA04139.1"/>
    </source>
</evidence>
<dbReference type="InterPro" id="IPR053931">
    <property type="entry name" value="RapZ_C"/>
</dbReference>
<evidence type="ECO:0000313" key="8">
    <source>
        <dbReference type="Proteomes" id="UP000614811"/>
    </source>
</evidence>
<feature type="binding site" evidence="4">
    <location>
        <begin position="11"/>
        <end position="18"/>
    </location>
    <ligand>
        <name>ATP</name>
        <dbReference type="ChEBI" id="CHEBI:30616"/>
    </ligand>
</feature>
<evidence type="ECO:0000256" key="2">
    <source>
        <dbReference type="ARBA" id="ARBA00022840"/>
    </source>
</evidence>
<proteinExistence type="inferred from homology"/>
<sequence>MSAPKFFIISGTSGSGKSIALQVLEDLGFYCIDNLPASLVPEMAARVLGNNTTHHNCAVSIDSRNQDFIGDLKNSFDTLASFHVETRVIFLDADDNTLLKRYSETRRKHPLSDENTSLLEAIHKERELLDYLYSIADRRINTSTTTPHELRTIIRDESVQDDGRAVTLLFESFGFKYGNPTDVDFMFDVRCLPNPHWQPELRPLTGLDQPVADFLSAQDLTHAMLQQIRDFVAYWLPHFIADNRNYITIGIGCTGGQHRSVYLVNQLWQHFSQNKTLHTLARHRELRHTTHA</sequence>
<dbReference type="RefSeq" id="WP_189399118.1">
    <property type="nucleotide sequence ID" value="NZ_BMXA01000002.1"/>
</dbReference>
<evidence type="ECO:0000259" key="5">
    <source>
        <dbReference type="Pfam" id="PF03668"/>
    </source>
</evidence>
<name>A0A918VKR9_9GAMM</name>
<protein>
    <submittedName>
        <fullName evidence="7">Nucleotide-binding protein</fullName>
    </submittedName>
</protein>
<gene>
    <name evidence="7" type="ORF">GCM10008090_11810</name>
</gene>
<dbReference type="InterPro" id="IPR005337">
    <property type="entry name" value="RapZ-like"/>
</dbReference>
<dbReference type="HAMAP" id="MF_00636">
    <property type="entry name" value="RapZ_like"/>
    <property type="match status" value="1"/>
</dbReference>
<feature type="binding site" evidence="4">
    <location>
        <begin position="62"/>
        <end position="65"/>
    </location>
    <ligand>
        <name>GTP</name>
        <dbReference type="ChEBI" id="CHEBI:37565"/>
    </ligand>
</feature>
<keyword evidence="3 4" id="KW-0342">GTP-binding</keyword>
<evidence type="ECO:0000256" key="1">
    <source>
        <dbReference type="ARBA" id="ARBA00022741"/>
    </source>
</evidence>
<comment type="caution">
    <text evidence="7">The sequence shown here is derived from an EMBL/GenBank/DDBJ whole genome shotgun (WGS) entry which is preliminary data.</text>
</comment>
<dbReference type="EMBL" id="BMXA01000002">
    <property type="protein sequence ID" value="GHA04139.1"/>
    <property type="molecule type" value="Genomic_DNA"/>
</dbReference>
<evidence type="ECO:0000256" key="4">
    <source>
        <dbReference type="HAMAP-Rule" id="MF_00636"/>
    </source>
</evidence>
<keyword evidence="1 4" id="KW-0547">Nucleotide-binding</keyword>
<keyword evidence="2 4" id="KW-0067">ATP-binding</keyword>
<evidence type="ECO:0000256" key="3">
    <source>
        <dbReference type="ARBA" id="ARBA00023134"/>
    </source>
</evidence>
<organism evidence="7 8">
    <name type="scientific">Arenicella chitinivorans</name>
    <dbReference type="NCBI Taxonomy" id="1329800"/>
    <lineage>
        <taxon>Bacteria</taxon>
        <taxon>Pseudomonadati</taxon>
        <taxon>Pseudomonadota</taxon>
        <taxon>Gammaproteobacteria</taxon>
        <taxon>Arenicellales</taxon>
        <taxon>Arenicellaceae</taxon>
        <taxon>Arenicella</taxon>
    </lineage>
</organism>
<feature type="domain" description="RapZ C-terminal" evidence="6">
    <location>
        <begin position="167"/>
        <end position="286"/>
    </location>
</feature>
<accession>A0A918VKR9</accession>
<dbReference type="Gene3D" id="3.40.50.300">
    <property type="entry name" value="P-loop containing nucleotide triphosphate hydrolases"/>
    <property type="match status" value="1"/>
</dbReference>
<dbReference type="AlphaFoldDB" id="A0A918VKR9"/>
<dbReference type="Pfam" id="PF22740">
    <property type="entry name" value="PapZ_C"/>
    <property type="match status" value="1"/>
</dbReference>
<dbReference type="PIRSF" id="PIRSF005052">
    <property type="entry name" value="P-loopkin"/>
    <property type="match status" value="1"/>
</dbReference>
<dbReference type="Proteomes" id="UP000614811">
    <property type="component" value="Unassembled WGS sequence"/>
</dbReference>
<dbReference type="PANTHER" id="PTHR30448">
    <property type="entry name" value="RNASE ADAPTER PROTEIN RAPZ"/>
    <property type="match status" value="1"/>
</dbReference>